<keyword evidence="1" id="KW-1133">Transmembrane helix</keyword>
<gene>
    <name evidence="2" type="ORF">A2866_06325</name>
</gene>
<feature type="transmembrane region" description="Helical" evidence="1">
    <location>
        <begin position="12"/>
        <end position="35"/>
    </location>
</feature>
<protein>
    <recommendedName>
        <fullName evidence="4">Type II secretion system protein GspG C-terminal domain-containing protein</fullName>
    </recommendedName>
</protein>
<dbReference type="Gene3D" id="3.30.700.10">
    <property type="entry name" value="Glycoprotein, Type 4 Pilin"/>
    <property type="match status" value="1"/>
</dbReference>
<organism evidence="2 3">
    <name type="scientific">Candidatus Roizmanbacteria bacterium RIFCSPHIGHO2_01_FULL_39_8</name>
    <dbReference type="NCBI Taxonomy" id="1802033"/>
    <lineage>
        <taxon>Bacteria</taxon>
        <taxon>Candidatus Roizmaniibacteriota</taxon>
    </lineage>
</organism>
<keyword evidence="1" id="KW-0812">Transmembrane</keyword>
<accession>A0A1F7GLW9</accession>
<dbReference type="InterPro" id="IPR012902">
    <property type="entry name" value="N_methyl_site"/>
</dbReference>
<dbReference type="Proteomes" id="UP000177026">
    <property type="component" value="Unassembled WGS sequence"/>
</dbReference>
<dbReference type="PROSITE" id="PS00409">
    <property type="entry name" value="PROKAR_NTER_METHYL"/>
    <property type="match status" value="1"/>
</dbReference>
<sequence length="191" mass="20665">MNWLKVRFPEGFTLIEVIVVMGIIGILSTAGIFSYTGSLDNANKSKALQDIHDIVRAVETLSIHTGKYSNGCPIDEMSDPENTDLNQPSAGLTQKPVVATIDADCFWTAQDIALWGGPYTKTISLDPWGRAYQFDPDYWGRSGIVGLGAGCTDQDASGNYLFSDGVAVVSSGKDGVEYTCDDVTVYLYKSN</sequence>
<name>A0A1F7GLW9_9BACT</name>
<dbReference type="Pfam" id="PF07963">
    <property type="entry name" value="N_methyl"/>
    <property type="match status" value="1"/>
</dbReference>
<proteinExistence type="predicted"/>
<evidence type="ECO:0000313" key="3">
    <source>
        <dbReference type="Proteomes" id="UP000177026"/>
    </source>
</evidence>
<dbReference type="AlphaFoldDB" id="A0A1F7GLW9"/>
<dbReference type="InterPro" id="IPR045584">
    <property type="entry name" value="Pilin-like"/>
</dbReference>
<evidence type="ECO:0000256" key="1">
    <source>
        <dbReference type="SAM" id="Phobius"/>
    </source>
</evidence>
<evidence type="ECO:0008006" key="4">
    <source>
        <dbReference type="Google" id="ProtNLM"/>
    </source>
</evidence>
<comment type="caution">
    <text evidence="2">The sequence shown here is derived from an EMBL/GenBank/DDBJ whole genome shotgun (WGS) entry which is preliminary data.</text>
</comment>
<dbReference type="SUPFAM" id="SSF54523">
    <property type="entry name" value="Pili subunits"/>
    <property type="match status" value="1"/>
</dbReference>
<dbReference type="EMBL" id="MFZI01000041">
    <property type="protein sequence ID" value="OGK19998.1"/>
    <property type="molecule type" value="Genomic_DNA"/>
</dbReference>
<keyword evidence="1" id="KW-0472">Membrane</keyword>
<dbReference type="NCBIfam" id="TIGR02532">
    <property type="entry name" value="IV_pilin_GFxxxE"/>
    <property type="match status" value="1"/>
</dbReference>
<evidence type="ECO:0000313" key="2">
    <source>
        <dbReference type="EMBL" id="OGK19998.1"/>
    </source>
</evidence>
<reference evidence="2 3" key="1">
    <citation type="journal article" date="2016" name="Nat. Commun.">
        <title>Thousands of microbial genomes shed light on interconnected biogeochemical processes in an aquifer system.</title>
        <authorList>
            <person name="Anantharaman K."/>
            <person name="Brown C.T."/>
            <person name="Hug L.A."/>
            <person name="Sharon I."/>
            <person name="Castelle C.J."/>
            <person name="Probst A.J."/>
            <person name="Thomas B.C."/>
            <person name="Singh A."/>
            <person name="Wilkins M.J."/>
            <person name="Karaoz U."/>
            <person name="Brodie E.L."/>
            <person name="Williams K.H."/>
            <person name="Hubbard S.S."/>
            <person name="Banfield J.F."/>
        </authorList>
    </citation>
    <scope>NUCLEOTIDE SEQUENCE [LARGE SCALE GENOMIC DNA]</scope>
</reference>